<dbReference type="CDD" id="cd01189">
    <property type="entry name" value="INT_ICEBs1_C_like"/>
    <property type="match status" value="1"/>
</dbReference>
<feature type="domain" description="Core-binding (CB)" evidence="7">
    <location>
        <begin position="104"/>
        <end position="194"/>
    </location>
</feature>
<dbReference type="Proteomes" id="UP001225034">
    <property type="component" value="Unassembled WGS sequence"/>
</dbReference>
<dbReference type="Pfam" id="PF00589">
    <property type="entry name" value="Phage_integrase"/>
    <property type="match status" value="1"/>
</dbReference>
<comment type="caution">
    <text evidence="8">The sequence shown here is derived from an EMBL/GenBank/DDBJ whole genome shotgun (WGS) entry which is preliminary data.</text>
</comment>
<evidence type="ECO:0000256" key="4">
    <source>
        <dbReference type="ARBA" id="ARBA00023172"/>
    </source>
</evidence>
<dbReference type="PANTHER" id="PTHR30349:SF64">
    <property type="entry name" value="PROPHAGE INTEGRASE INTD-RELATED"/>
    <property type="match status" value="1"/>
</dbReference>
<keyword evidence="2" id="KW-0229">DNA integration</keyword>
<organism evidence="8 9">
    <name type="scientific">Alkalicoccobacillus murimartini</name>
    <dbReference type="NCBI Taxonomy" id="171685"/>
    <lineage>
        <taxon>Bacteria</taxon>
        <taxon>Bacillati</taxon>
        <taxon>Bacillota</taxon>
        <taxon>Bacilli</taxon>
        <taxon>Bacillales</taxon>
        <taxon>Bacillaceae</taxon>
        <taxon>Alkalicoccobacillus</taxon>
    </lineage>
</organism>
<name>A0ABT9YHG1_9BACI</name>
<evidence type="ECO:0000256" key="5">
    <source>
        <dbReference type="PROSITE-ProRule" id="PRU01248"/>
    </source>
</evidence>
<evidence type="ECO:0000259" key="6">
    <source>
        <dbReference type="PROSITE" id="PS51898"/>
    </source>
</evidence>
<evidence type="ECO:0000256" key="3">
    <source>
        <dbReference type="ARBA" id="ARBA00023125"/>
    </source>
</evidence>
<evidence type="ECO:0000256" key="2">
    <source>
        <dbReference type="ARBA" id="ARBA00022908"/>
    </source>
</evidence>
<evidence type="ECO:0000256" key="1">
    <source>
        <dbReference type="ARBA" id="ARBA00008857"/>
    </source>
</evidence>
<evidence type="ECO:0000313" key="9">
    <source>
        <dbReference type="Proteomes" id="UP001225034"/>
    </source>
</evidence>
<comment type="similarity">
    <text evidence="1">Belongs to the 'phage' integrase family.</text>
</comment>
<accession>A0ABT9YHG1</accession>
<dbReference type="RefSeq" id="WP_306981317.1">
    <property type="nucleotide sequence ID" value="NZ_JAUSUA010000002.1"/>
</dbReference>
<dbReference type="PROSITE" id="PS51898">
    <property type="entry name" value="TYR_RECOMBINASE"/>
    <property type="match status" value="1"/>
</dbReference>
<dbReference type="PANTHER" id="PTHR30349">
    <property type="entry name" value="PHAGE INTEGRASE-RELATED"/>
    <property type="match status" value="1"/>
</dbReference>
<dbReference type="InterPro" id="IPR002104">
    <property type="entry name" value="Integrase_catalytic"/>
</dbReference>
<keyword evidence="4" id="KW-0233">DNA recombination</keyword>
<dbReference type="EMBL" id="JAUSUA010000002">
    <property type="protein sequence ID" value="MDQ0206637.1"/>
    <property type="molecule type" value="Genomic_DNA"/>
</dbReference>
<evidence type="ECO:0000313" key="8">
    <source>
        <dbReference type="EMBL" id="MDQ0206637.1"/>
    </source>
</evidence>
<dbReference type="Gene3D" id="1.10.150.130">
    <property type="match status" value="1"/>
</dbReference>
<dbReference type="InterPro" id="IPR044068">
    <property type="entry name" value="CB"/>
</dbReference>
<protein>
    <submittedName>
        <fullName evidence="8">Integrase</fullName>
    </submittedName>
</protein>
<dbReference type="InterPro" id="IPR011010">
    <property type="entry name" value="DNA_brk_join_enz"/>
</dbReference>
<dbReference type="InterPro" id="IPR010998">
    <property type="entry name" value="Integrase_recombinase_N"/>
</dbReference>
<dbReference type="InterPro" id="IPR050090">
    <property type="entry name" value="Tyrosine_recombinase_XerCD"/>
</dbReference>
<dbReference type="Pfam" id="PF14659">
    <property type="entry name" value="Phage_int_SAM_3"/>
    <property type="match status" value="1"/>
</dbReference>
<keyword evidence="9" id="KW-1185">Reference proteome</keyword>
<sequence length="412" mass="48769">MDKRKIWFITRPERDPKYHIDALKALKIATNDFLQKSNIHSYKRRKYIWQPLESLKAVVGKREYQKKVRNSQLERLSKKKKLRIEAGRVEERIIYGHTIKDKNILFEELALDWLNNHKKTELESSTYEQYEMAIRLHILPEFGRRKAMLIKRTDIKKWVNQYSEIKKPNGDLKYSYGTRIRYLSVLKSKFHYAVHEIELLEKSLAIKLSPPKVTRISTKQIKYFSLNELNQLLDYMDGYKTQRFSEYNYYRMLMYFLSQPGLRISEALALRWSDIHDGKVTVERQTSRGNNNQIVLKTLKSTSSYRTIGLNPDLIEELSQFKWLQEKLSSMYDTFKTNSDEIIFQNSMGNYLTPSVVREVIKGHCKRAGVSYKGTHGFRHTHAVLLLEAVSSLLYVSKWLGYKFKDITSSTY</sequence>
<proteinExistence type="inferred from homology"/>
<evidence type="ECO:0000259" key="7">
    <source>
        <dbReference type="PROSITE" id="PS51900"/>
    </source>
</evidence>
<feature type="domain" description="Tyr recombinase" evidence="6">
    <location>
        <begin position="219"/>
        <end position="412"/>
    </location>
</feature>
<dbReference type="InterPro" id="IPR013762">
    <property type="entry name" value="Integrase-like_cat_sf"/>
</dbReference>
<dbReference type="PROSITE" id="PS51900">
    <property type="entry name" value="CB"/>
    <property type="match status" value="1"/>
</dbReference>
<dbReference type="SUPFAM" id="SSF56349">
    <property type="entry name" value="DNA breaking-rejoining enzymes"/>
    <property type="match status" value="1"/>
</dbReference>
<dbReference type="InterPro" id="IPR004107">
    <property type="entry name" value="Integrase_SAM-like_N"/>
</dbReference>
<reference evidence="8 9" key="1">
    <citation type="submission" date="2023-07" db="EMBL/GenBank/DDBJ databases">
        <title>Genomic Encyclopedia of Type Strains, Phase IV (KMG-IV): sequencing the most valuable type-strain genomes for metagenomic binning, comparative biology and taxonomic classification.</title>
        <authorList>
            <person name="Goeker M."/>
        </authorList>
    </citation>
    <scope>NUCLEOTIDE SEQUENCE [LARGE SCALE GENOMIC DNA]</scope>
    <source>
        <strain evidence="8 9">DSM 19154</strain>
    </source>
</reference>
<gene>
    <name evidence="8" type="ORF">J2S05_001436</name>
</gene>
<keyword evidence="3 5" id="KW-0238">DNA-binding</keyword>
<dbReference type="Gene3D" id="1.10.443.10">
    <property type="entry name" value="Intergrase catalytic core"/>
    <property type="match status" value="1"/>
</dbReference>